<dbReference type="CDD" id="cd00186">
    <property type="entry name" value="TOP1Ac"/>
    <property type="match status" value="1"/>
</dbReference>
<dbReference type="SMART" id="SM00487">
    <property type="entry name" value="DEXDc"/>
    <property type="match status" value="1"/>
</dbReference>
<comment type="cofactor">
    <cofactor evidence="1">
        <name>Mg(2+)</name>
        <dbReference type="ChEBI" id="CHEBI:18420"/>
    </cofactor>
</comment>
<dbReference type="PROSITE" id="PS50880">
    <property type="entry name" value="TOPRIM"/>
    <property type="match status" value="1"/>
</dbReference>
<dbReference type="Pfam" id="PF01751">
    <property type="entry name" value="Toprim"/>
    <property type="match status" value="1"/>
</dbReference>
<comment type="subcellular location">
    <subcellularLocation>
        <location evidence="2 16">Cytoplasm</location>
    </subcellularLocation>
</comment>
<dbReference type="SUPFAM" id="SSF52540">
    <property type="entry name" value="P-loop containing nucleoside triphosphate hydrolases"/>
    <property type="match status" value="2"/>
</dbReference>
<comment type="cofactor">
    <cofactor evidence="16">
        <name>Zn(2+)</name>
        <dbReference type="ChEBI" id="CHEBI:29105"/>
    </cofactor>
    <text evidence="16">Binds 1 or 2 zinc ions per subunit.</text>
</comment>
<proteinExistence type="inferred from homology"/>
<dbReference type="PANTHER" id="PTHR43505:SF1">
    <property type="entry name" value="REVERSE GYRASE"/>
    <property type="match status" value="1"/>
</dbReference>
<dbReference type="Gene3D" id="2.60.510.20">
    <property type="match status" value="1"/>
</dbReference>
<dbReference type="GO" id="GO:0008270">
    <property type="term" value="F:zinc ion binding"/>
    <property type="evidence" value="ECO:0007669"/>
    <property type="project" value="UniProtKB-UniRule"/>
</dbReference>
<dbReference type="GO" id="GO:0160097">
    <property type="term" value="F:reverse gyrase activity"/>
    <property type="evidence" value="ECO:0007669"/>
    <property type="project" value="UniProtKB-UniRule"/>
</dbReference>
<evidence type="ECO:0000256" key="15">
    <source>
        <dbReference type="ARBA" id="ARBA00049360"/>
    </source>
</evidence>
<keyword evidence="8 16" id="KW-0862">Zinc</keyword>
<dbReference type="InterPro" id="IPR023405">
    <property type="entry name" value="Topo_IA_core_domain"/>
</dbReference>
<evidence type="ECO:0000259" key="21">
    <source>
        <dbReference type="PROSITE" id="PS52039"/>
    </source>
</evidence>
<dbReference type="InterPro" id="IPR011545">
    <property type="entry name" value="DEAD/DEAH_box_helicase_dom"/>
</dbReference>
<evidence type="ECO:0000256" key="14">
    <source>
        <dbReference type="ARBA" id="ARBA00043976"/>
    </source>
</evidence>
<dbReference type="InterPro" id="IPR003602">
    <property type="entry name" value="Topo_IA_DNA-bd_dom"/>
</dbReference>
<dbReference type="NCBIfam" id="TIGR01054">
    <property type="entry name" value="rgy"/>
    <property type="match status" value="1"/>
</dbReference>
<evidence type="ECO:0000313" key="23">
    <source>
        <dbReference type="EMBL" id="MCL7343458.1"/>
    </source>
</evidence>
<keyword evidence="9 16" id="KW-0067">ATP-binding</keyword>
<reference evidence="22" key="1">
    <citation type="submission" date="2015-03" db="EMBL/GenBank/DDBJ databases">
        <title>Metagenome Sequencing of an Archaeal-Dominated Microbial Community from a Hot Spring at the Los Azufres Geothermal Field, Mexico.</title>
        <authorList>
            <person name="Servin-Garciduenas L.E."/>
            <person name="Martinez-Romero E."/>
        </authorList>
    </citation>
    <scope>NUCLEOTIDE SEQUENCE [LARGE SCALE GENOMIC DNA]</scope>
    <source>
        <strain evidence="22">AZ1-454</strain>
    </source>
</reference>
<keyword evidence="13 16" id="KW-0413">Isomerase</keyword>
<reference evidence="23" key="2">
    <citation type="submission" date="2022-05" db="EMBL/GenBank/DDBJ databases">
        <title>Metagenome Sequencing of an Archaeal-Dominated Microbial Community from a Hot Spring at the Los Azufres Geothermal Field, Mexico.</title>
        <authorList>
            <person name="Marin-Paredes R."/>
            <person name="Martinez-Romero E."/>
            <person name="Servin-Garciduenas L.E."/>
        </authorList>
    </citation>
    <scope>NUCLEOTIDE SEQUENCE</scope>
    <source>
        <strain evidence="23">AZ1-454</strain>
    </source>
</reference>
<evidence type="ECO:0000256" key="6">
    <source>
        <dbReference type="ARBA" id="ARBA00022741"/>
    </source>
</evidence>
<comment type="catalytic activity">
    <reaction evidence="15 16 17">
        <text>ATP + H2O = ADP + phosphate + H(+)</text>
        <dbReference type="Rhea" id="RHEA:13065"/>
        <dbReference type="ChEBI" id="CHEBI:15377"/>
        <dbReference type="ChEBI" id="CHEBI:15378"/>
        <dbReference type="ChEBI" id="CHEBI:30616"/>
        <dbReference type="ChEBI" id="CHEBI:43474"/>
        <dbReference type="ChEBI" id="CHEBI:456216"/>
    </reaction>
</comment>
<evidence type="ECO:0000256" key="3">
    <source>
        <dbReference type="ARBA" id="ARBA00011245"/>
    </source>
</evidence>
<name>A0A0F2LSV2_9CREN</name>
<evidence type="ECO:0000256" key="2">
    <source>
        <dbReference type="ARBA" id="ARBA00004496"/>
    </source>
</evidence>
<dbReference type="InterPro" id="IPR006171">
    <property type="entry name" value="TOPRIM_dom"/>
</dbReference>
<dbReference type="InterPro" id="IPR013824">
    <property type="entry name" value="Topo_IA_cen_sub1"/>
</dbReference>
<keyword evidence="16 23" id="KW-0378">Hydrolase</keyword>
<evidence type="ECO:0000256" key="16">
    <source>
        <dbReference type="HAMAP-Rule" id="MF_01125"/>
    </source>
</evidence>
<comment type="similarity">
    <text evidence="14 16">In the N-terminal section; belongs to the DEAD box helicase family. DDVD subfamily.</text>
</comment>
<dbReference type="InterPro" id="IPR034142">
    <property type="entry name" value="TOPRIM_RevGyr"/>
</dbReference>
<dbReference type="GO" id="GO:0005524">
    <property type="term" value="F:ATP binding"/>
    <property type="evidence" value="ECO:0007669"/>
    <property type="project" value="UniProtKB-UniRule"/>
</dbReference>
<comment type="similarity">
    <text evidence="16">In the C-terminal section; belongs to the type IA topoisomerase family.</text>
</comment>
<dbReference type="SUPFAM" id="SSF56712">
    <property type="entry name" value="Prokaryotic type I DNA topoisomerase"/>
    <property type="match status" value="1"/>
</dbReference>
<dbReference type="InterPro" id="IPR003601">
    <property type="entry name" value="Topo_IA_2"/>
</dbReference>
<evidence type="ECO:0000256" key="9">
    <source>
        <dbReference type="ARBA" id="ARBA00022840"/>
    </source>
</evidence>
<evidence type="ECO:0000256" key="1">
    <source>
        <dbReference type="ARBA" id="ARBA00001946"/>
    </source>
</evidence>
<feature type="region of interest" description="Topoisomerase I" evidence="16">
    <location>
        <begin position="607"/>
        <end position="1222"/>
    </location>
</feature>
<evidence type="ECO:0000256" key="13">
    <source>
        <dbReference type="ARBA" id="ARBA00023235"/>
    </source>
</evidence>
<dbReference type="SMART" id="SM00493">
    <property type="entry name" value="TOPRIM"/>
    <property type="match status" value="1"/>
</dbReference>
<dbReference type="GO" id="GO:0006260">
    <property type="term" value="P:DNA replication"/>
    <property type="evidence" value="ECO:0007669"/>
    <property type="project" value="UniProtKB-UniRule"/>
</dbReference>
<feature type="active site" description="O-(5'-phospho-DNA)-tyrosine intermediate" evidence="16">
    <location>
        <position position="943"/>
    </location>
</feature>
<dbReference type="EMBL" id="JZWS01000003">
    <property type="protein sequence ID" value="KJR79590.1"/>
    <property type="molecule type" value="Genomic_DNA"/>
</dbReference>
<evidence type="ECO:0000256" key="5">
    <source>
        <dbReference type="ARBA" id="ARBA00022723"/>
    </source>
</evidence>
<keyword evidence="10" id="KW-0460">Magnesium</keyword>
<dbReference type="CDD" id="cd18798">
    <property type="entry name" value="SF2_C_reverse_gyrase"/>
    <property type="match status" value="1"/>
</dbReference>
<dbReference type="PROSITE" id="PS51192">
    <property type="entry name" value="HELICASE_ATP_BIND_1"/>
    <property type="match status" value="1"/>
</dbReference>
<dbReference type="AlphaFoldDB" id="A0A0F2LSV2"/>
<dbReference type="PANTHER" id="PTHR43505">
    <property type="entry name" value="REVERSE GYRASE"/>
    <property type="match status" value="1"/>
</dbReference>
<evidence type="ECO:0000313" key="22">
    <source>
        <dbReference type="EMBL" id="KJR79590.1"/>
    </source>
</evidence>
<dbReference type="EC" id="5.6.2.-" evidence="16"/>
<protein>
    <recommendedName>
        <fullName evidence="16 17">Reverse gyrase</fullName>
        <ecNumber evidence="16">5.6.2.-</ecNumber>
    </recommendedName>
</protein>
<gene>
    <name evidence="16 23" type="primary">rgy</name>
    <name evidence="23" type="ORF">TQ35_002655</name>
    <name evidence="22" type="ORF">TQ35_00940</name>
</gene>
<dbReference type="InterPro" id="IPR014001">
    <property type="entry name" value="Helicase_ATP-bd"/>
</dbReference>
<dbReference type="CDD" id="cd03361">
    <property type="entry name" value="TOPRIM_TopoIA_RevGyr"/>
    <property type="match status" value="1"/>
</dbReference>
<dbReference type="Pfam" id="PF17915">
    <property type="entry name" value="zf_Rg"/>
    <property type="match status" value="1"/>
</dbReference>
<keyword evidence="12 16" id="KW-0238">DNA-binding</keyword>
<keyword evidence="4 16" id="KW-0963">Cytoplasm</keyword>
<dbReference type="GO" id="GO:0016787">
    <property type="term" value="F:hydrolase activity"/>
    <property type="evidence" value="ECO:0007669"/>
    <property type="project" value="UniProtKB-KW"/>
</dbReference>
<evidence type="ECO:0000259" key="19">
    <source>
        <dbReference type="PROSITE" id="PS51192"/>
    </source>
</evidence>
<organism evidence="22">
    <name type="scientific">Candidatus Aramenus sulfurataquae</name>
    <dbReference type="NCBI Taxonomy" id="1326980"/>
    <lineage>
        <taxon>Archaea</taxon>
        <taxon>Thermoproteota</taxon>
        <taxon>Thermoprotei</taxon>
        <taxon>Sulfolobales</taxon>
        <taxon>Sulfolobaceae</taxon>
        <taxon>Candidatus Aramenus</taxon>
    </lineage>
</organism>
<evidence type="ECO:0000256" key="17">
    <source>
        <dbReference type="RuleBase" id="RU004026"/>
    </source>
</evidence>
<evidence type="ECO:0000256" key="8">
    <source>
        <dbReference type="ARBA" id="ARBA00022833"/>
    </source>
</evidence>
<sequence>MGSDYDIPDIIYMGSCPNCGRDVSSRRLYRGSLCENCVRDEREFESLFDLVNYLKNYRTLKQLSEYKNILEEYSKVSDLFATILGSPPLGPQRSWIIRALKGESFAIIAPPGLGKTTFGILMSLYFFTKGIKSLMIFPTKTLVKQVVGKIQQMSRDFEKVPKVSYYISGMTSSQREELNKVLESSDFDIFMSTSRYIINNIDHLNTSQFGYIFVDDVDSVLKSSKSSVSVLKLMGFTEDDVKTVKELLWKARRDESAFGEIEKLRKKKVGNKVAIFSSATITKSNPVFSSLMGFRPGSAVIYLRNVIDSYVKGGDVVDTIRRILGKLGPGGLVFVPVDKGTAYAKQLAEEINGDLSVDFISSSSTSKLDKFVNGEIDVLIGVATHYGILVRGIDIPWRVKYAVFAGIPKFRFKIGENIHPLAMLRMLSLISLVTKDQGIASVLRQVRARLRNTSPAALNVLAQKVKEGQIDDQVLAKAYEIVNENLKKRDILEKIAEIGEISVTSDGFISSPDYLTYIQASGRTSRIFGGELTTGLSVLLVDDEKLFELLTRKLSLVLDEVKWEPLDVVNWKIGEADLAKIVEKLNSERERIKKIRESGALSANLVEKIKTTLFIVESPNKAKTISNFFSRPSIREFKGLRVYETVIGNRVLMITASGGHVYDLTTKDIGIHGVEVRKDGEPSFVAYYNTIKRCSNGHQFTEYKNGRSCPICGSENVRDKMDVVNALRNLALEADEIFIGTDPDIEGEKIAWDIYLNLRPYNPNIQRAEFHEVTRRAIIEALNNPRKFSLPLLQSQLVRRVEDRWIGFKLSKKLQIEFWKEECNKLGKPCTENRNLSAGRVQTPVLGWVIDRYNQYNNTRRKVYVIRAFDSISVLVTRQSKMNKNSKLILTIDRIDDVKEEFGPLPPYTTDALLSDSSNFYGISAQETMKIAQELFEMGLITYHRTDSTRISSVGISIAESYLKQTLGEKYKEVFRPRSWGEGGAHEAIRVTKPLDSDQLRTMIEEGELELPRRLTANHYKIYDLIFRRFITSQLVPLIVEKERVYVSVKTHDGTAMNVENNPVENIYKVYLPSQMKFEKLYLPIKDTSEPIRPKIKCTPGKDCEFEVDIKYSFMKSDVQLYTQGSLITEMKNRKIGRPSTYATIVSTLLKRRYMFESRNTKRLIPSTLGIDVHDFLVKRFQKFVSEERTRDLLERMDLIEEGKEDYRQILKQLYEEIQDIG</sequence>
<evidence type="ECO:0000256" key="7">
    <source>
        <dbReference type="ARBA" id="ARBA00022771"/>
    </source>
</evidence>
<dbReference type="Pfam" id="PF01131">
    <property type="entry name" value="Topoisom_bac"/>
    <property type="match status" value="1"/>
</dbReference>
<comment type="function">
    <text evidence="16">Modifies the topological state of DNA by introducing positive supercoils in an ATP-dependent process, increasing the linking number in steps of +1. Binds to single-stranded DNA, transiently cleaves and then rejoins the ends, introducing a positive supercoil in the process. The scissile phosphodiester is attacked by the catalytic tyrosine of the enzyme, resulting in the formation of a DNA-(5'-phosphotyrosyl)-enzyme intermediate. Probably involved in rewinding DNA strands in regions of the chromosome that have opened up to allow replication, transcription, DNA repair and/or for DNA protection.</text>
</comment>
<dbReference type="PROSITE" id="PS52036">
    <property type="entry name" value="ZF_RG_N"/>
    <property type="match status" value="1"/>
</dbReference>
<evidence type="ECO:0000256" key="11">
    <source>
        <dbReference type="ARBA" id="ARBA00023029"/>
    </source>
</evidence>
<dbReference type="PROSITE" id="PS52039">
    <property type="entry name" value="TOPO_IA_2"/>
    <property type="match status" value="1"/>
</dbReference>
<evidence type="ECO:0000256" key="12">
    <source>
        <dbReference type="ARBA" id="ARBA00023125"/>
    </source>
</evidence>
<feature type="domain" description="Helicase ATP-binding" evidence="19">
    <location>
        <begin position="96"/>
        <end position="299"/>
    </location>
</feature>
<keyword evidence="5 16" id="KW-0479">Metal-binding</keyword>
<dbReference type="Pfam" id="PF00270">
    <property type="entry name" value="DEAD"/>
    <property type="match status" value="1"/>
</dbReference>
<feature type="domain" description="Topo IA-type catalytic" evidence="21">
    <location>
        <begin position="789"/>
        <end position="1222"/>
    </location>
</feature>
<evidence type="ECO:0000259" key="18">
    <source>
        <dbReference type="PROSITE" id="PS50880"/>
    </source>
</evidence>
<dbReference type="HAMAP" id="MF_01125">
    <property type="entry name" value="Reverse_gyrase"/>
    <property type="match status" value="1"/>
</dbReference>
<feature type="binding site" evidence="16">
    <location>
        <position position="92"/>
    </location>
    <ligand>
        <name>ATP</name>
        <dbReference type="ChEBI" id="CHEBI:30616"/>
    </ligand>
</feature>
<evidence type="ECO:0000259" key="20">
    <source>
        <dbReference type="PROSITE" id="PS52036"/>
    </source>
</evidence>
<dbReference type="PROSITE" id="PS52037">
    <property type="entry name" value="ZF_RG_C"/>
    <property type="match status" value="1"/>
</dbReference>
<dbReference type="SMART" id="SM00436">
    <property type="entry name" value="TOP1Bc"/>
    <property type="match status" value="1"/>
</dbReference>
<dbReference type="InterPro" id="IPR013497">
    <property type="entry name" value="Topo_IA_cen"/>
</dbReference>
<dbReference type="EMBL" id="JZWS02000001">
    <property type="protein sequence ID" value="MCL7343458.1"/>
    <property type="molecule type" value="Genomic_DNA"/>
</dbReference>
<dbReference type="InterPro" id="IPR013826">
    <property type="entry name" value="Topo_IA_cen_sub3"/>
</dbReference>
<feature type="domain" description="RG N-terminal-type" evidence="20">
    <location>
        <begin position="7"/>
        <end position="46"/>
    </location>
</feature>
<evidence type="ECO:0000256" key="10">
    <source>
        <dbReference type="ARBA" id="ARBA00022842"/>
    </source>
</evidence>
<accession>A0A0F2LSV2</accession>
<dbReference type="PRINTS" id="PR00417">
    <property type="entry name" value="PRTPISMRASEI"/>
</dbReference>
<dbReference type="GO" id="GO:0003677">
    <property type="term" value="F:DNA binding"/>
    <property type="evidence" value="ECO:0007669"/>
    <property type="project" value="UniProtKB-UniRule"/>
</dbReference>
<comment type="domain">
    <text evidence="16">Introduction of positive supercoils requires the cooperation of both domains. The helicase-like domain probably does not directly unwind DNA, but more likely acts by driving ATP-dependent conformational changes within the whole enzyme. A beta hairpin in the 'latch' region of the N-terminal domain plays a regulatory role in the enzyme, repressing topoisomerase activity in the absence of ATP and preventing the enzyme from acting as an ATP-independent relaxing enzyme; it also helps to coordinate nucleotide hydrolysis by the ATPase domain with the supercoiling activity of the topoisomerase domain.</text>
</comment>
<dbReference type="PATRIC" id="fig|1326980.8.peg.1272"/>
<dbReference type="InterPro" id="IPR027417">
    <property type="entry name" value="P-loop_NTPase"/>
</dbReference>
<keyword evidence="11 16" id="KW-0799">Topoisomerase</keyword>
<keyword evidence="7 16" id="KW-0863">Zinc-finger</keyword>
<comment type="caution">
    <text evidence="22">The sequence shown here is derived from an EMBL/GenBank/DDBJ whole genome shotgun (WGS) entry which is preliminary data.</text>
</comment>
<comment type="function">
    <text evidence="17">Modifies the topological state of DNA by introducing positive supercoils in an ATP-dependent process, increasing the linking number in steps of +1. Binds to single-stranded DNA, transiently cleaves and then rejoins the ends, introducing a positive supercoil in the process. The scissile phosphodiester is attacked by the catalytic tyrosine of the enzyme, resulting in the formation of a DNA-(5'-phosphotyrosyl)-enzyme intermediate. Involved in rewinding DNA strands in regions of the chromosome that have opened up to allow replication, transcription, DNA repair and/or for DNA protection.</text>
</comment>
<dbReference type="GO" id="GO:0006265">
    <property type="term" value="P:DNA topological change"/>
    <property type="evidence" value="ECO:0007669"/>
    <property type="project" value="UniProtKB-UniRule"/>
</dbReference>
<dbReference type="InterPro" id="IPR005736">
    <property type="entry name" value="Reverse_gyrase"/>
</dbReference>
<dbReference type="GO" id="GO:0008094">
    <property type="term" value="F:ATP-dependent activity, acting on DNA"/>
    <property type="evidence" value="ECO:0007669"/>
    <property type="project" value="UniProtKB-UniRule"/>
</dbReference>
<keyword evidence="6 16" id="KW-0547">Nucleotide-binding</keyword>
<dbReference type="SMART" id="SM00437">
    <property type="entry name" value="TOP1Ac"/>
    <property type="match status" value="1"/>
</dbReference>
<dbReference type="Gene3D" id="1.10.460.10">
    <property type="entry name" value="Topoisomerase I, domain 2"/>
    <property type="match status" value="1"/>
</dbReference>
<comment type="miscellaneous">
    <text evidence="16">This enzyme is the only unique feature of hyperthermophilic bacteria/archaea known and seems to be essential for adaptation to life at high temperatures. It may play a role in stabilization of DNA at high temperatures.</text>
</comment>
<dbReference type="Gene3D" id="3.40.50.140">
    <property type="match status" value="1"/>
</dbReference>
<feature type="domain" description="Toprim" evidence="18">
    <location>
        <begin position="611"/>
        <end position="773"/>
    </location>
</feature>
<dbReference type="GO" id="GO:0005737">
    <property type="term" value="C:cytoplasm"/>
    <property type="evidence" value="ECO:0007669"/>
    <property type="project" value="UniProtKB-SubCell"/>
</dbReference>
<dbReference type="InterPro" id="IPR040569">
    <property type="entry name" value="Znf_Rg"/>
</dbReference>
<evidence type="ECO:0000256" key="4">
    <source>
        <dbReference type="ARBA" id="ARBA00022490"/>
    </source>
</evidence>
<dbReference type="Gene3D" id="3.40.50.300">
    <property type="entry name" value="P-loop containing nucleotide triphosphate hydrolases"/>
    <property type="match status" value="3"/>
</dbReference>
<comment type="subunit">
    <text evidence="3 16">Monomer.</text>
</comment>
<dbReference type="Gene3D" id="1.10.290.10">
    <property type="entry name" value="Topoisomerase I, domain 4"/>
    <property type="match status" value="1"/>
</dbReference>